<accession>A0A8H4IZW5</accession>
<dbReference type="InterPro" id="IPR012337">
    <property type="entry name" value="RNaseH-like_sf"/>
</dbReference>
<sequence>MPFPRAIGPTSWQAARTPSFHVLRHSTRSTHLHFTRRRPLQAVLSCTFHSTPPAFFDDDDDPESWMRQLQVEDRSEENRKRKAIEELAARRKEEARRERQARDQEQKWIQRRKALEMRVNEALKYIDWAWAELERHRKQTRAARLKLLERRLAPLSASCSELIEDIAAARRDVQTIKSDRAARFQARRNEVAEITRDITRQCDWFETARRQLQYALEDLKEEIRDYQAEERWAAHERIATCNEIVEWKNFAKTVKTEVFSAQGFISAYLKVLSSGNELLKSDIQTESSRGSPDNVRPLMILYQTRCREHQWWCTQQEKLYKHAVEMSKLLHDLGKILEITRGGYSDGREAGLRVQIRDRFDDFAELSLDVRELLKEFQKILLGRIKRAAFHRTQDPATKAREVGREAMHLASRIIRLNLYIRLDVTRLIKSYPLIYRIEKGDLKYLRHFRVMHFIETASQKISASFDLFNDYEQFLRNNGYDFDSEDLAPIRRRIMDAIQPVTAGWSRMRFEEMYLLDKTVSHETAELAESDALESQRKYLTDYAKEVLSQQYDDVSYFDLYDPETLPPHVLKDFMQTWPGKYLDVGLAAARRRRRALWDQINEETSSPSREYLFGRLREYGRVISWAAALKSKRIASQGKWLTLASIERRPRYHLDETLIRQFEQKGRKAWFSFRLYRTDPKAGLPIYPRSSCHLGPAGNSEIVRRFRGKYIGFDMAWNDKAGTRQGLKANASVLVFARDSDVDAFHLAMYPECNGEVAVPEEIVQVLESPEVVKVGFGVKEQCDRLIRFLRINPRGFVELEDMHYDLQQIRSGPTPRVPLSIQDLALEHLGLPLGRYALDRSIDFRDPLPESHSMTIGEKAYANLALWHAMDQKRSTLMKARDETPSDIFSRWSILPDPENARTPPQDSSEGDDADGFYRPYVISREMAESTVPMTDHEREVLLSRFRPASLAPPEEQCGVGVEKKEKPADKRADENHMALVNKKKAVVDMMDYKDQRRKEGDPCGQTGR</sequence>
<reference evidence="3" key="1">
    <citation type="submission" date="2020-04" db="EMBL/GenBank/DDBJ databases">
        <title>Genome Assembly and Annotation of Botryosphaeria dothidea sdau 11-99, a Latent Pathogen of Apple Fruit Ring Rot in China.</title>
        <authorList>
            <person name="Yu C."/>
            <person name="Diao Y."/>
            <person name="Lu Q."/>
            <person name="Zhao J."/>
            <person name="Cui S."/>
            <person name="Peng C."/>
            <person name="He B."/>
            <person name="Liu H."/>
        </authorList>
    </citation>
    <scope>NUCLEOTIDE SEQUENCE [LARGE SCALE GENOMIC DNA]</scope>
    <source>
        <strain evidence="3">Sdau11-99</strain>
    </source>
</reference>
<dbReference type="InterPro" id="IPR036397">
    <property type="entry name" value="RNaseH_sf"/>
</dbReference>
<feature type="compositionally biased region" description="Basic and acidic residues" evidence="2">
    <location>
        <begin position="965"/>
        <end position="979"/>
    </location>
</feature>
<evidence type="ECO:0000313" key="3">
    <source>
        <dbReference type="EMBL" id="KAF4310322.1"/>
    </source>
</evidence>
<evidence type="ECO:0008006" key="5">
    <source>
        <dbReference type="Google" id="ProtNLM"/>
    </source>
</evidence>
<comment type="caution">
    <text evidence="3">The sequence shown here is derived from an EMBL/GenBank/DDBJ whole genome shotgun (WGS) entry which is preliminary data.</text>
</comment>
<evidence type="ECO:0000256" key="2">
    <source>
        <dbReference type="SAM" id="MobiDB-lite"/>
    </source>
</evidence>
<dbReference type="EMBL" id="WWBZ02000016">
    <property type="protein sequence ID" value="KAF4310322.1"/>
    <property type="molecule type" value="Genomic_DNA"/>
</dbReference>
<keyword evidence="1" id="KW-0175">Coiled coil</keyword>
<dbReference type="OrthoDB" id="1920326at2759"/>
<feature type="region of interest" description="Disordered" evidence="2">
    <location>
        <begin position="892"/>
        <end position="919"/>
    </location>
</feature>
<proteinExistence type="predicted"/>
<keyword evidence="4" id="KW-1185">Reference proteome</keyword>
<name>A0A8H4IZW5_9PEZI</name>
<feature type="coiled-coil region" evidence="1">
    <location>
        <begin position="209"/>
        <end position="236"/>
    </location>
</feature>
<evidence type="ECO:0000313" key="4">
    <source>
        <dbReference type="Proteomes" id="UP000572817"/>
    </source>
</evidence>
<dbReference type="Proteomes" id="UP000572817">
    <property type="component" value="Unassembled WGS sequence"/>
</dbReference>
<protein>
    <recommendedName>
        <fullName evidence="5">3'-5' exonuclease domain-containing protein</fullName>
    </recommendedName>
</protein>
<dbReference type="SUPFAM" id="SSF53098">
    <property type="entry name" value="Ribonuclease H-like"/>
    <property type="match status" value="1"/>
</dbReference>
<dbReference type="GO" id="GO:0003676">
    <property type="term" value="F:nucleic acid binding"/>
    <property type="evidence" value="ECO:0007669"/>
    <property type="project" value="InterPro"/>
</dbReference>
<feature type="region of interest" description="Disordered" evidence="2">
    <location>
        <begin position="956"/>
        <end position="979"/>
    </location>
</feature>
<feature type="coiled-coil region" evidence="1">
    <location>
        <begin position="66"/>
        <end position="104"/>
    </location>
</feature>
<dbReference type="AlphaFoldDB" id="A0A8H4IZW5"/>
<organism evidence="3 4">
    <name type="scientific">Botryosphaeria dothidea</name>
    <dbReference type="NCBI Taxonomy" id="55169"/>
    <lineage>
        <taxon>Eukaryota</taxon>
        <taxon>Fungi</taxon>
        <taxon>Dikarya</taxon>
        <taxon>Ascomycota</taxon>
        <taxon>Pezizomycotina</taxon>
        <taxon>Dothideomycetes</taxon>
        <taxon>Dothideomycetes incertae sedis</taxon>
        <taxon>Botryosphaeriales</taxon>
        <taxon>Botryosphaeriaceae</taxon>
        <taxon>Botryosphaeria</taxon>
    </lineage>
</organism>
<gene>
    <name evidence="3" type="ORF">GTA08_BOTSDO03023</name>
</gene>
<dbReference type="Gene3D" id="3.30.420.10">
    <property type="entry name" value="Ribonuclease H-like superfamily/Ribonuclease H"/>
    <property type="match status" value="1"/>
</dbReference>
<evidence type="ECO:0000256" key="1">
    <source>
        <dbReference type="SAM" id="Coils"/>
    </source>
</evidence>